<evidence type="ECO:0000256" key="3">
    <source>
        <dbReference type="ARBA" id="ARBA00019824"/>
    </source>
</evidence>
<dbReference type="SUPFAM" id="SSF52540">
    <property type="entry name" value="P-loop containing nucleoside triphosphate hydrolases"/>
    <property type="match status" value="1"/>
</dbReference>
<dbReference type="OrthoDB" id="4054781at2759"/>
<accession>A0A1E4TVD8</accession>
<sequence length="666" mass="76029">MPRDHVSAFAAFNSGDQGVVGPECGNSSSSEDDELPRLDPIAEIPVKSSSTTRDVPLAATTLGSTATSIKQITVSKFQQDDENMVCGSDYVIIGLKNFEYLLIKGQYKLVVQRGCLKVNNVLIHASKRNFEIVSPSLSSVPVLYSYQVTDRSLVQDEITAENEHLFSSKYKTVIKLINLWTGLENIGSLYPSLKNIFPFKNGEFDSESKFEQYSFQIILKDDNSASGMILTKNWKTIINEISIECNDNNINKNAKILILGPKNSGKTTFLQNLLNNLLETSNYCIPVNIMDVDPGQPEYSPPDTLSISQHISPKFGFNLSSISQQQELDEIDDQDSSILFEQYLGSSSPNRQPARYQELIKNLYNYYEKYLQEKNQPLLINTPGYVKGFGVELLKNLINVVKPTHLIYLSNNDSTESELLSQLTSEKIIKINGYLNNINNLKYSSAQLRNFKILSYFHFTQNQQNTKEFHKKFDFMPLILSHPPYQISYTDKNDDSELQFKGISAVNILEYNNNILHKDLITCLEPTVVGIYTMDSEIYQNLLLKKQVESLEKFPNYIRQLSDNMTKFQGLGLIHSINPDKKVINLYTPINTSRLMKRINENDEKLLLIRGRTEIPVEEISPREIYKKYKTNNKINLPYISFEKNVGKGGKVLKIRRNIMRRNHFQ</sequence>
<evidence type="ECO:0000259" key="9">
    <source>
        <dbReference type="Pfam" id="PF16575"/>
    </source>
</evidence>
<dbReference type="InterPro" id="IPR027417">
    <property type="entry name" value="P-loop_NTPase"/>
</dbReference>
<feature type="domain" description="Clp1 P-loop" evidence="9">
    <location>
        <begin position="260"/>
        <end position="458"/>
    </location>
</feature>
<dbReference type="InterPro" id="IPR045116">
    <property type="entry name" value="Clp1/Grc3"/>
</dbReference>
<dbReference type="AlphaFoldDB" id="A0A1E4TVD8"/>
<dbReference type="EMBL" id="KV454013">
    <property type="protein sequence ID" value="ODV95735.1"/>
    <property type="molecule type" value="Genomic_DNA"/>
</dbReference>
<comment type="similarity">
    <text evidence="1">Belongs to the Clp1 family. NOL9/GRC3 subfamily.</text>
</comment>
<dbReference type="GO" id="GO:0000448">
    <property type="term" value="P:cleavage in ITS2 between 5.8S rRNA and LSU-rRNA of tricistronic rRNA transcript (SSU-rRNA, 5.8S rRNA, LSU-rRNA)"/>
    <property type="evidence" value="ECO:0007669"/>
    <property type="project" value="TreeGrafter"/>
</dbReference>
<gene>
    <name evidence="10" type="ORF">PACTADRAFT_49197</name>
</gene>
<organism evidence="10 11">
    <name type="scientific">Pachysolen tannophilus NRRL Y-2460</name>
    <dbReference type="NCBI Taxonomy" id="669874"/>
    <lineage>
        <taxon>Eukaryota</taxon>
        <taxon>Fungi</taxon>
        <taxon>Dikarya</taxon>
        <taxon>Ascomycota</taxon>
        <taxon>Saccharomycotina</taxon>
        <taxon>Pichiomycetes</taxon>
        <taxon>Pachysolenaceae</taxon>
        <taxon>Pachysolen</taxon>
    </lineage>
</organism>
<keyword evidence="11" id="KW-1185">Reference proteome</keyword>
<evidence type="ECO:0000313" key="11">
    <source>
        <dbReference type="Proteomes" id="UP000094236"/>
    </source>
</evidence>
<dbReference type="Pfam" id="PF16575">
    <property type="entry name" value="CLP1_P"/>
    <property type="match status" value="1"/>
</dbReference>
<keyword evidence="6" id="KW-0418">Kinase</keyword>
<dbReference type="InterPro" id="IPR032319">
    <property type="entry name" value="CLP1_P"/>
</dbReference>
<keyword evidence="4" id="KW-0808">Transferase</keyword>
<dbReference type="Proteomes" id="UP000094236">
    <property type="component" value="Unassembled WGS sequence"/>
</dbReference>
<dbReference type="GO" id="GO:0005634">
    <property type="term" value="C:nucleus"/>
    <property type="evidence" value="ECO:0007669"/>
    <property type="project" value="TreeGrafter"/>
</dbReference>
<proteinExistence type="inferred from homology"/>
<protein>
    <recommendedName>
        <fullName evidence="3">Polynucleotide 5'-hydroxyl-kinase GRC3</fullName>
    </recommendedName>
    <alternativeName>
        <fullName evidence="2">Polynucleotide 5'-hydroxyl-kinase grc3</fullName>
    </alternativeName>
</protein>
<name>A0A1E4TVD8_PACTA</name>
<evidence type="ECO:0000256" key="7">
    <source>
        <dbReference type="ARBA" id="ARBA00022840"/>
    </source>
</evidence>
<dbReference type="STRING" id="669874.A0A1E4TVD8"/>
<evidence type="ECO:0000256" key="8">
    <source>
        <dbReference type="SAM" id="MobiDB-lite"/>
    </source>
</evidence>
<keyword evidence="7" id="KW-0067">ATP-binding</keyword>
<dbReference type="GO" id="GO:0005524">
    <property type="term" value="F:ATP binding"/>
    <property type="evidence" value="ECO:0007669"/>
    <property type="project" value="UniProtKB-KW"/>
</dbReference>
<reference evidence="11" key="1">
    <citation type="submission" date="2016-05" db="EMBL/GenBank/DDBJ databases">
        <title>Comparative genomics of biotechnologically important yeasts.</title>
        <authorList>
            <consortium name="DOE Joint Genome Institute"/>
            <person name="Riley R."/>
            <person name="Haridas S."/>
            <person name="Wolfe K.H."/>
            <person name="Lopes M.R."/>
            <person name="Hittinger C.T."/>
            <person name="Goker M."/>
            <person name="Salamov A."/>
            <person name="Wisecaver J."/>
            <person name="Long T.M."/>
            <person name="Aerts A.L."/>
            <person name="Barry K."/>
            <person name="Choi C."/>
            <person name="Clum A."/>
            <person name="Coughlan A.Y."/>
            <person name="Deshpande S."/>
            <person name="Douglass A.P."/>
            <person name="Hanson S.J."/>
            <person name="Klenk H.-P."/>
            <person name="Labutti K."/>
            <person name="Lapidus A."/>
            <person name="Lindquist E."/>
            <person name="Lipzen A."/>
            <person name="Meier-Kolthoff J.P."/>
            <person name="Ohm R.A."/>
            <person name="Otillar R.P."/>
            <person name="Pangilinan J."/>
            <person name="Peng Y."/>
            <person name="Rokas A."/>
            <person name="Rosa C.A."/>
            <person name="Scheuner C."/>
            <person name="Sibirny A.A."/>
            <person name="Slot J.C."/>
            <person name="Stielow J.B."/>
            <person name="Sun H."/>
            <person name="Kurtzman C.P."/>
            <person name="Blackwell M."/>
            <person name="Grigoriev I.V."/>
            <person name="Jeffries T.W."/>
        </authorList>
    </citation>
    <scope>NUCLEOTIDE SEQUENCE [LARGE SCALE GENOMIC DNA]</scope>
    <source>
        <strain evidence="11">NRRL Y-2460</strain>
    </source>
</reference>
<feature type="region of interest" description="Disordered" evidence="8">
    <location>
        <begin position="13"/>
        <end position="38"/>
    </location>
</feature>
<dbReference type="Gene3D" id="3.40.50.300">
    <property type="entry name" value="P-loop containing nucleotide triphosphate hydrolases"/>
    <property type="match status" value="1"/>
</dbReference>
<dbReference type="GO" id="GO:0051731">
    <property type="term" value="F:polynucleotide 5'-hydroxyl-kinase activity"/>
    <property type="evidence" value="ECO:0007669"/>
    <property type="project" value="InterPro"/>
</dbReference>
<evidence type="ECO:0000256" key="6">
    <source>
        <dbReference type="ARBA" id="ARBA00022777"/>
    </source>
</evidence>
<evidence type="ECO:0000256" key="2">
    <source>
        <dbReference type="ARBA" id="ARBA00018706"/>
    </source>
</evidence>
<dbReference type="PANTHER" id="PTHR12755">
    <property type="entry name" value="CLEAVAGE/POLYADENYLATION FACTOR IA SUBUNIT CLP1P"/>
    <property type="match status" value="1"/>
</dbReference>
<dbReference type="PANTHER" id="PTHR12755:SF3">
    <property type="entry name" value="POLYNUCLEOTIDE 5'-HYDROXYL-KINASE NOL9"/>
    <property type="match status" value="1"/>
</dbReference>
<evidence type="ECO:0000256" key="5">
    <source>
        <dbReference type="ARBA" id="ARBA00022741"/>
    </source>
</evidence>
<evidence type="ECO:0000313" key="10">
    <source>
        <dbReference type="EMBL" id="ODV95735.1"/>
    </source>
</evidence>
<evidence type="ECO:0000256" key="4">
    <source>
        <dbReference type="ARBA" id="ARBA00022679"/>
    </source>
</evidence>
<keyword evidence="5" id="KW-0547">Nucleotide-binding</keyword>
<evidence type="ECO:0000256" key="1">
    <source>
        <dbReference type="ARBA" id="ARBA00011003"/>
    </source>
</evidence>